<evidence type="ECO:0000256" key="5">
    <source>
        <dbReference type="ARBA" id="ARBA00023136"/>
    </source>
</evidence>
<organism evidence="7 8">
    <name type="scientific">Allacma fusca</name>
    <dbReference type="NCBI Taxonomy" id="39272"/>
    <lineage>
        <taxon>Eukaryota</taxon>
        <taxon>Metazoa</taxon>
        <taxon>Ecdysozoa</taxon>
        <taxon>Arthropoda</taxon>
        <taxon>Hexapoda</taxon>
        <taxon>Collembola</taxon>
        <taxon>Symphypleona</taxon>
        <taxon>Sminthuridae</taxon>
        <taxon>Allacma</taxon>
    </lineage>
</organism>
<keyword evidence="8" id="KW-1185">Reference proteome</keyword>
<comment type="caution">
    <text evidence="7">The sequence shown here is derived from an EMBL/GenBank/DDBJ whole genome shotgun (WGS) entry which is preliminary data.</text>
</comment>
<evidence type="ECO:0000256" key="3">
    <source>
        <dbReference type="ARBA" id="ARBA00022692"/>
    </source>
</evidence>
<feature type="transmembrane region" description="Helical" evidence="6">
    <location>
        <begin position="164"/>
        <end position="185"/>
    </location>
</feature>
<feature type="transmembrane region" description="Helical" evidence="6">
    <location>
        <begin position="205"/>
        <end position="225"/>
    </location>
</feature>
<dbReference type="OrthoDB" id="6478931at2759"/>
<feature type="transmembrane region" description="Helical" evidence="6">
    <location>
        <begin position="333"/>
        <end position="355"/>
    </location>
</feature>
<protein>
    <recommendedName>
        <fullName evidence="9">Gustatory receptor</fullName>
    </recommendedName>
</protein>
<dbReference type="Proteomes" id="UP000708208">
    <property type="component" value="Unassembled WGS sequence"/>
</dbReference>
<dbReference type="AlphaFoldDB" id="A0A8J2JNW5"/>
<name>A0A8J2JNW5_9HEXA</name>
<evidence type="ECO:0000256" key="1">
    <source>
        <dbReference type="ARBA" id="ARBA00004651"/>
    </source>
</evidence>
<keyword evidence="3 6" id="KW-0812">Transmembrane</keyword>
<sequence length="414" mass="48232">MDFQISIEKPGIRRVSVEDKLLQIGKPLLNALCLAGYHPLLKAKWGKAGFVRPGIALFWAIFNFVLLLVTEVLYCIYIYSAIIEKQDMGFTENFAYSLMTYSVLTSFVVLKGLTIYKYKQNGKFWEQNVHLLEEFSEAGPQFDVSSEQQNDYFGRMGHEIRRSLIFGTIYIIYCMTVGVIRNKMVEDSFNALPGAYDFLIYTDSIVWNLNFSMYFLFGLFLGFYLKIYIACLRVIAMEVEKLVIIQNAKDKLTLVQNLDLGRTPILKPQYNREQMAEQLEQCLKAYLITEDLVLCFSRHFDTELFLIFVSSFFIIFARTFVILYAFLRCSPAELMFMVGKIVVYIWQIYYIAALCSQLDQEVKGIQFFLHRIELRDLPTYLQTKIQMLGVRLATEPHGISPREFFKLDRRLVTT</sequence>
<proteinExistence type="predicted"/>
<feature type="non-terminal residue" evidence="7">
    <location>
        <position position="1"/>
    </location>
</feature>
<gene>
    <name evidence="7" type="ORF">AFUS01_LOCUS13169</name>
</gene>
<dbReference type="EMBL" id="CAJVCH010105985">
    <property type="protein sequence ID" value="CAG7724132.1"/>
    <property type="molecule type" value="Genomic_DNA"/>
</dbReference>
<feature type="transmembrane region" description="Helical" evidence="6">
    <location>
        <begin position="304"/>
        <end position="327"/>
    </location>
</feature>
<feature type="transmembrane region" description="Helical" evidence="6">
    <location>
        <begin position="94"/>
        <end position="113"/>
    </location>
</feature>
<evidence type="ECO:0000313" key="8">
    <source>
        <dbReference type="Proteomes" id="UP000708208"/>
    </source>
</evidence>
<evidence type="ECO:0000313" key="7">
    <source>
        <dbReference type="EMBL" id="CAG7724132.1"/>
    </source>
</evidence>
<accession>A0A8J2JNW5</accession>
<dbReference type="GO" id="GO:0005886">
    <property type="term" value="C:plasma membrane"/>
    <property type="evidence" value="ECO:0007669"/>
    <property type="project" value="UniProtKB-SubCell"/>
</dbReference>
<dbReference type="GO" id="GO:0050909">
    <property type="term" value="P:sensory perception of taste"/>
    <property type="evidence" value="ECO:0007669"/>
    <property type="project" value="InterPro"/>
</dbReference>
<evidence type="ECO:0000256" key="6">
    <source>
        <dbReference type="SAM" id="Phobius"/>
    </source>
</evidence>
<comment type="subcellular location">
    <subcellularLocation>
        <location evidence="1">Cell membrane</location>
        <topology evidence="1">Multi-pass membrane protein</topology>
    </subcellularLocation>
</comment>
<dbReference type="Pfam" id="PF08395">
    <property type="entry name" value="7tm_7"/>
    <property type="match status" value="1"/>
</dbReference>
<feature type="transmembrane region" description="Helical" evidence="6">
    <location>
        <begin position="57"/>
        <end position="82"/>
    </location>
</feature>
<evidence type="ECO:0000256" key="4">
    <source>
        <dbReference type="ARBA" id="ARBA00022989"/>
    </source>
</evidence>
<dbReference type="InterPro" id="IPR013604">
    <property type="entry name" value="7TM_chemorcpt"/>
</dbReference>
<evidence type="ECO:0008006" key="9">
    <source>
        <dbReference type="Google" id="ProtNLM"/>
    </source>
</evidence>
<keyword evidence="2" id="KW-1003">Cell membrane</keyword>
<keyword evidence="5 6" id="KW-0472">Membrane</keyword>
<evidence type="ECO:0000256" key="2">
    <source>
        <dbReference type="ARBA" id="ARBA00022475"/>
    </source>
</evidence>
<reference evidence="7" key="1">
    <citation type="submission" date="2021-06" db="EMBL/GenBank/DDBJ databases">
        <authorList>
            <person name="Hodson N. C."/>
            <person name="Mongue J. A."/>
            <person name="Jaron S. K."/>
        </authorList>
    </citation>
    <scope>NUCLEOTIDE SEQUENCE</scope>
</reference>
<keyword evidence="4 6" id="KW-1133">Transmembrane helix</keyword>